<dbReference type="EMBL" id="MHQO01000025">
    <property type="protein sequence ID" value="OHA06690.1"/>
    <property type="molecule type" value="Genomic_DNA"/>
</dbReference>
<dbReference type="Proteomes" id="UP000177982">
    <property type="component" value="Unassembled WGS sequence"/>
</dbReference>
<organism evidence="6 7">
    <name type="scientific">Candidatus Sungbacteria bacterium RIFCSPLOWO2_01_FULL_47_10</name>
    <dbReference type="NCBI Taxonomy" id="1802276"/>
    <lineage>
        <taxon>Bacteria</taxon>
        <taxon>Candidatus Sungiibacteriota</taxon>
    </lineage>
</organism>
<evidence type="ECO:0000313" key="6">
    <source>
        <dbReference type="EMBL" id="OHA06690.1"/>
    </source>
</evidence>
<comment type="similarity">
    <text evidence="2">Belongs to the QNG1 protein family.</text>
</comment>
<dbReference type="PANTHER" id="PTHR21314:SF0">
    <property type="entry name" value="QUEUOSINE 5'-PHOSPHATE N-GLYCOSYLASE_HYDROLASE"/>
    <property type="match status" value="1"/>
</dbReference>
<gene>
    <name evidence="6" type="ORF">A2934_05685</name>
</gene>
<evidence type="ECO:0000256" key="3">
    <source>
        <dbReference type="ARBA" id="ARBA00035306"/>
    </source>
</evidence>
<sequence length="126" mass="14069">MAALLYHGRALEGGNTLTPLSGMHEIVAVEDYQVPRVLHEKKVLTYSPKLLSMIAEKKIIRRHSRPEVEIRAATTAANGFILEELNSGLTDPSHPDYWDIVPLDGAEWFDGRKATLPHHLTPTTAY</sequence>
<dbReference type="PANTHER" id="PTHR21314">
    <property type="entry name" value="QUEUOSINE 5'-PHOSPHATE N-GLYCOSYLASE_HYDROLASE-RELATED"/>
    <property type="match status" value="1"/>
</dbReference>
<name>A0A1G2L551_9BACT</name>
<evidence type="ECO:0000256" key="4">
    <source>
        <dbReference type="ARBA" id="ARBA00035393"/>
    </source>
</evidence>
<dbReference type="GO" id="GO:0016787">
    <property type="term" value="F:hydrolase activity"/>
    <property type="evidence" value="ECO:0007669"/>
    <property type="project" value="UniProtKB-KW"/>
</dbReference>
<evidence type="ECO:0000256" key="2">
    <source>
        <dbReference type="ARBA" id="ARBA00035119"/>
    </source>
</evidence>
<dbReference type="Pfam" id="PF10343">
    <property type="entry name" value="Q_salvage"/>
    <property type="match status" value="1"/>
</dbReference>
<dbReference type="GO" id="GO:0006400">
    <property type="term" value="P:tRNA modification"/>
    <property type="evidence" value="ECO:0007669"/>
    <property type="project" value="TreeGrafter"/>
</dbReference>
<evidence type="ECO:0000256" key="1">
    <source>
        <dbReference type="ARBA" id="ARBA00022801"/>
    </source>
</evidence>
<dbReference type="AlphaFoldDB" id="A0A1G2L551"/>
<keyword evidence="1" id="KW-0378">Hydrolase</keyword>
<comment type="caution">
    <text evidence="6">The sequence shown here is derived from an EMBL/GenBank/DDBJ whole genome shotgun (WGS) entry which is preliminary data.</text>
</comment>
<dbReference type="InterPro" id="IPR019438">
    <property type="entry name" value="Q_salvage"/>
</dbReference>
<protein>
    <recommendedName>
        <fullName evidence="3">Queuosine 5'-phosphate N-glycosylase/hydrolase</fullName>
    </recommendedName>
    <alternativeName>
        <fullName evidence="4">Queuosine-nucleotide N-glycosylase/hydrolase</fullName>
    </alternativeName>
</protein>
<accession>A0A1G2L551</accession>
<comment type="catalytic activity">
    <reaction evidence="5">
        <text>queuosine 5'-phosphate + H2O = queuine + D-ribose 5-phosphate</text>
        <dbReference type="Rhea" id="RHEA:75387"/>
        <dbReference type="ChEBI" id="CHEBI:15377"/>
        <dbReference type="ChEBI" id="CHEBI:17433"/>
        <dbReference type="ChEBI" id="CHEBI:78346"/>
        <dbReference type="ChEBI" id="CHEBI:194371"/>
    </reaction>
    <physiologicalReaction direction="left-to-right" evidence="5">
        <dbReference type="Rhea" id="RHEA:75388"/>
    </physiologicalReaction>
</comment>
<evidence type="ECO:0000256" key="5">
    <source>
        <dbReference type="ARBA" id="ARBA00048204"/>
    </source>
</evidence>
<evidence type="ECO:0000313" key="7">
    <source>
        <dbReference type="Proteomes" id="UP000177982"/>
    </source>
</evidence>
<proteinExistence type="inferred from homology"/>
<reference evidence="6 7" key="1">
    <citation type="journal article" date="2016" name="Nat. Commun.">
        <title>Thousands of microbial genomes shed light on interconnected biogeochemical processes in an aquifer system.</title>
        <authorList>
            <person name="Anantharaman K."/>
            <person name="Brown C.T."/>
            <person name="Hug L.A."/>
            <person name="Sharon I."/>
            <person name="Castelle C.J."/>
            <person name="Probst A.J."/>
            <person name="Thomas B.C."/>
            <person name="Singh A."/>
            <person name="Wilkins M.J."/>
            <person name="Karaoz U."/>
            <person name="Brodie E.L."/>
            <person name="Williams K.H."/>
            <person name="Hubbard S.S."/>
            <person name="Banfield J.F."/>
        </authorList>
    </citation>
    <scope>NUCLEOTIDE SEQUENCE [LARGE SCALE GENOMIC DNA]</scope>
</reference>